<dbReference type="OrthoDB" id="2931769at2"/>
<dbReference type="Gene3D" id="3.10.450.130">
    <property type="entry name" value="folded 79 residue fragment of lin0334 like domains"/>
    <property type="match status" value="1"/>
</dbReference>
<evidence type="ECO:0000313" key="1">
    <source>
        <dbReference type="EMBL" id="SES06272.1"/>
    </source>
</evidence>
<gene>
    <name evidence="1" type="ORF">SAMN04488559_1251</name>
</gene>
<dbReference type="InterPro" id="IPR009881">
    <property type="entry name" value="DUF1433"/>
</dbReference>
<keyword evidence="2" id="KW-1185">Reference proteome</keyword>
<name>A0A1H9UAB6_9LACT</name>
<dbReference type="Proteomes" id="UP000198948">
    <property type="component" value="Unassembled WGS sequence"/>
</dbReference>
<evidence type="ECO:0000313" key="2">
    <source>
        <dbReference type="Proteomes" id="UP000198948"/>
    </source>
</evidence>
<dbReference type="EMBL" id="FOHA01000025">
    <property type="protein sequence ID" value="SES06272.1"/>
    <property type="molecule type" value="Genomic_DNA"/>
</dbReference>
<dbReference type="AlphaFoldDB" id="A0A1H9UAB6"/>
<proteinExistence type="predicted"/>
<dbReference type="RefSeq" id="WP_092653962.1">
    <property type="nucleotide sequence ID" value="NZ_FOHA01000025.1"/>
</dbReference>
<organism evidence="1 2">
    <name type="scientific">Isobaculum melis</name>
    <dbReference type="NCBI Taxonomy" id="142588"/>
    <lineage>
        <taxon>Bacteria</taxon>
        <taxon>Bacillati</taxon>
        <taxon>Bacillota</taxon>
        <taxon>Bacilli</taxon>
        <taxon>Lactobacillales</taxon>
        <taxon>Carnobacteriaceae</taxon>
        <taxon>Isobaculum</taxon>
    </lineage>
</organism>
<accession>A0A1H9UAB6</accession>
<evidence type="ECO:0008006" key="3">
    <source>
        <dbReference type="Google" id="ProtNLM"/>
    </source>
</evidence>
<protein>
    <recommendedName>
        <fullName evidence="3">DUF1433 domain-containing protein</fullName>
    </recommendedName>
</protein>
<sequence length="138" mass="16278">MTKKKIMIATGVFILLLLGGYKYREHQETKKQEQQKIEQKFWSNQKIRIEKFIRYNFNDIESIAFTETFKTPMGVGIHGYVNGDEKKMYFSASIYNEQHTFEKSLSISSKLGKFSKEPYHVFSVTEIEEIEKTKDTNN</sequence>
<reference evidence="1 2" key="1">
    <citation type="submission" date="2016-10" db="EMBL/GenBank/DDBJ databases">
        <authorList>
            <person name="de Groot N.N."/>
        </authorList>
    </citation>
    <scope>NUCLEOTIDE SEQUENCE [LARGE SCALE GENOMIC DNA]</scope>
    <source>
        <strain evidence="1 2">DSM 13760</strain>
    </source>
</reference>
<dbReference type="Pfam" id="PF07252">
    <property type="entry name" value="DUF1433"/>
    <property type="match status" value="1"/>
</dbReference>